<protein>
    <submittedName>
        <fullName evidence="2">ROK family protein</fullName>
    </submittedName>
</protein>
<name>A0A7C3PCD1_9CYAN</name>
<dbReference type="PANTHER" id="PTHR18964">
    <property type="entry name" value="ROK (REPRESSOR, ORF, KINASE) FAMILY"/>
    <property type="match status" value="1"/>
</dbReference>
<evidence type="ECO:0000256" key="1">
    <source>
        <dbReference type="ARBA" id="ARBA00006479"/>
    </source>
</evidence>
<reference evidence="2" key="1">
    <citation type="journal article" date="2020" name="mSystems">
        <title>Genome- and Community-Level Interaction Insights into Carbon Utilization and Element Cycling Functions of Hydrothermarchaeota in Hydrothermal Sediment.</title>
        <authorList>
            <person name="Zhou Z."/>
            <person name="Liu Y."/>
            <person name="Xu W."/>
            <person name="Pan J."/>
            <person name="Luo Z.H."/>
            <person name="Li M."/>
        </authorList>
    </citation>
    <scope>NUCLEOTIDE SEQUENCE [LARGE SCALE GENOMIC DNA]</scope>
    <source>
        <strain evidence="2">SpSt-418</strain>
    </source>
</reference>
<accession>A0A7C3PCD1</accession>
<evidence type="ECO:0000313" key="2">
    <source>
        <dbReference type="EMBL" id="HFM96175.1"/>
    </source>
</evidence>
<dbReference type="SUPFAM" id="SSF53067">
    <property type="entry name" value="Actin-like ATPase domain"/>
    <property type="match status" value="1"/>
</dbReference>
<comment type="similarity">
    <text evidence="1">Belongs to the ROK (NagC/XylR) family.</text>
</comment>
<dbReference type="InterPro" id="IPR000600">
    <property type="entry name" value="ROK"/>
</dbReference>
<dbReference type="InterPro" id="IPR043129">
    <property type="entry name" value="ATPase_NBD"/>
</dbReference>
<organism evidence="2">
    <name type="scientific">Oscillatoriales cyanobacterium SpSt-418</name>
    <dbReference type="NCBI Taxonomy" id="2282169"/>
    <lineage>
        <taxon>Bacteria</taxon>
        <taxon>Bacillati</taxon>
        <taxon>Cyanobacteriota</taxon>
        <taxon>Cyanophyceae</taxon>
        <taxon>Oscillatoriophycideae</taxon>
        <taxon>Oscillatoriales</taxon>
    </lineage>
</organism>
<comment type="caution">
    <text evidence="2">The sequence shown here is derived from an EMBL/GenBank/DDBJ whole genome shotgun (WGS) entry which is preliminary data.</text>
</comment>
<sequence length="247" mass="26538">MKILAIDIGGTGIKTMVMDASGNPLSERDRLETPASATPASILEVILELTSNKEFDYVSVGYPGVVRSGVTHTAANLHESWIGFDLGGALTEKFEKPVKVINDADMQGLGCISGQGVELVVTLGTGFGSALFVDSTLVPNLELGHHPFRKGETYEEQLGRDALDKIGKKRWNERLERAISTLDPLFNFNTLYIGGGNAKKVELALPNRVQLVPNIAGLLGGVALWRDRATLPDPKTLPSDSVDKDGL</sequence>
<gene>
    <name evidence="2" type="ORF">ENR64_00100</name>
</gene>
<dbReference type="CDD" id="cd24058">
    <property type="entry name" value="ASKHA_NBD_ROK_PPGK"/>
    <property type="match status" value="1"/>
</dbReference>
<proteinExistence type="inferred from homology"/>
<dbReference type="AlphaFoldDB" id="A0A7C3PCD1"/>
<dbReference type="Gene3D" id="3.30.420.40">
    <property type="match status" value="2"/>
</dbReference>
<dbReference type="Pfam" id="PF00480">
    <property type="entry name" value="ROK"/>
    <property type="match status" value="1"/>
</dbReference>
<dbReference type="EMBL" id="DSRU01000002">
    <property type="protein sequence ID" value="HFM96175.1"/>
    <property type="molecule type" value="Genomic_DNA"/>
</dbReference>